<evidence type="ECO:0000313" key="3">
    <source>
        <dbReference type="Proteomes" id="UP000217448"/>
    </source>
</evidence>
<feature type="transmembrane region" description="Helical" evidence="1">
    <location>
        <begin position="308"/>
        <end position="325"/>
    </location>
</feature>
<evidence type="ECO:0008006" key="4">
    <source>
        <dbReference type="Google" id="ProtNLM"/>
    </source>
</evidence>
<comment type="caution">
    <text evidence="2">The sequence shown here is derived from an EMBL/GenBank/DDBJ whole genome shotgun (WGS) entry which is preliminary data.</text>
</comment>
<feature type="transmembrane region" description="Helical" evidence="1">
    <location>
        <begin position="277"/>
        <end position="296"/>
    </location>
</feature>
<dbReference type="EMBL" id="NTHN02000009">
    <property type="protein sequence ID" value="MCT4370052.1"/>
    <property type="molecule type" value="Genomic_DNA"/>
</dbReference>
<organism evidence="2 3">
    <name type="scientific">Alloyangia mangrovi</name>
    <dbReference type="NCBI Taxonomy" id="1779329"/>
    <lineage>
        <taxon>Bacteria</taxon>
        <taxon>Pseudomonadati</taxon>
        <taxon>Pseudomonadota</taxon>
        <taxon>Alphaproteobacteria</taxon>
        <taxon>Rhodobacterales</taxon>
        <taxon>Roseobacteraceae</taxon>
        <taxon>Alloyangia</taxon>
    </lineage>
</organism>
<keyword evidence="1" id="KW-0472">Membrane</keyword>
<feature type="transmembrane region" description="Helical" evidence="1">
    <location>
        <begin position="175"/>
        <end position="199"/>
    </location>
</feature>
<feature type="transmembrane region" description="Helical" evidence="1">
    <location>
        <begin position="70"/>
        <end position="88"/>
    </location>
</feature>
<dbReference type="RefSeq" id="WP_260348625.1">
    <property type="nucleotide sequence ID" value="NZ_NTHN02000009.1"/>
</dbReference>
<sequence length="388" mass="40754">MRVTLVVLLFPMVGFALATLAPISQAWAGLGGPRWNKLLTGVWSVAMPLAFLVTPQLVRVIAPRHGLDTFFAGFAVVVLLLIGAILLLRTRAPEAAGEAASEQGPALMSGRLMLAALLALILFEGLTFLTSLETIRSPLVLPLASLFAASLWYLQRSWRAEPRSAATDAGTRRRIAGLFAALFLLNVATTGFFDTAYLIRHACSTTLIDDRATLAALAQVIAATGTAAALARWNLHGTLITCGISIAALGLLSYLAYPGLLVLNFYPIPDNAIFVGSRLFTGFGSGMATTATIFAVGRIAGPKSAAQLFLAFVIIVGTEIGLEGFELLSQLVTLSDRSTLPPYTMIFGLQAALAFAAMLPLLLTSRGPAAMASAGIAGDPEPARGVRS</sequence>
<feature type="transmembrane region" description="Helical" evidence="1">
    <location>
        <begin position="109"/>
        <end position="129"/>
    </location>
</feature>
<name>A0ABT2KI47_9RHOB</name>
<dbReference type="InterPro" id="IPR036259">
    <property type="entry name" value="MFS_trans_sf"/>
</dbReference>
<evidence type="ECO:0000313" key="2">
    <source>
        <dbReference type="EMBL" id="MCT4370052.1"/>
    </source>
</evidence>
<accession>A0ABT2KI47</accession>
<proteinExistence type="predicted"/>
<dbReference type="Proteomes" id="UP000217448">
    <property type="component" value="Unassembled WGS sequence"/>
</dbReference>
<evidence type="ECO:0000256" key="1">
    <source>
        <dbReference type="SAM" id="Phobius"/>
    </source>
</evidence>
<feature type="transmembrane region" description="Helical" evidence="1">
    <location>
        <begin position="211"/>
        <end position="231"/>
    </location>
</feature>
<reference evidence="3" key="1">
    <citation type="submission" date="2023-07" db="EMBL/GenBank/DDBJ databases">
        <title>Yangia mangrovi SAOS 153D genome.</title>
        <authorList>
            <person name="Verma A."/>
            <person name="Pal Y."/>
            <person name="Sundharam S."/>
            <person name="Bisht B."/>
            <person name="Srinivasan K."/>
        </authorList>
    </citation>
    <scope>NUCLEOTIDE SEQUENCE [LARGE SCALE GENOMIC DNA]</scope>
    <source>
        <strain evidence="3">SAOS 153D</strain>
    </source>
</reference>
<protein>
    <recommendedName>
        <fullName evidence="4">MFS transporter</fullName>
    </recommendedName>
</protein>
<feature type="transmembrane region" description="Helical" evidence="1">
    <location>
        <begin position="345"/>
        <end position="363"/>
    </location>
</feature>
<dbReference type="SUPFAM" id="SSF103473">
    <property type="entry name" value="MFS general substrate transporter"/>
    <property type="match status" value="1"/>
</dbReference>
<keyword evidence="1" id="KW-0812">Transmembrane</keyword>
<keyword evidence="1" id="KW-1133">Transmembrane helix</keyword>
<feature type="transmembrane region" description="Helical" evidence="1">
    <location>
        <begin position="238"/>
        <end position="257"/>
    </location>
</feature>
<keyword evidence="3" id="KW-1185">Reference proteome</keyword>
<gene>
    <name evidence="2" type="ORF">CLG85_006780</name>
</gene>